<gene>
    <name evidence="1" type="ORF">PLEPLA_LOCUS46674</name>
</gene>
<organism evidence="1 2">
    <name type="scientific">Pleuronectes platessa</name>
    <name type="common">European plaice</name>
    <dbReference type="NCBI Taxonomy" id="8262"/>
    <lineage>
        <taxon>Eukaryota</taxon>
        <taxon>Metazoa</taxon>
        <taxon>Chordata</taxon>
        <taxon>Craniata</taxon>
        <taxon>Vertebrata</taxon>
        <taxon>Euteleostomi</taxon>
        <taxon>Actinopterygii</taxon>
        <taxon>Neopterygii</taxon>
        <taxon>Teleostei</taxon>
        <taxon>Neoteleostei</taxon>
        <taxon>Acanthomorphata</taxon>
        <taxon>Carangaria</taxon>
        <taxon>Pleuronectiformes</taxon>
        <taxon>Pleuronectoidei</taxon>
        <taxon>Pleuronectidae</taxon>
        <taxon>Pleuronectes</taxon>
    </lineage>
</organism>
<accession>A0A9N7VV35</accession>
<name>A0A9N7VV35_PLEPL</name>
<evidence type="ECO:0000313" key="2">
    <source>
        <dbReference type="Proteomes" id="UP001153269"/>
    </source>
</evidence>
<keyword evidence="2" id="KW-1185">Reference proteome</keyword>
<evidence type="ECO:0000313" key="1">
    <source>
        <dbReference type="EMBL" id="CAB1458841.1"/>
    </source>
</evidence>
<dbReference type="EMBL" id="CADEAL010004402">
    <property type="protein sequence ID" value="CAB1458841.1"/>
    <property type="molecule type" value="Genomic_DNA"/>
</dbReference>
<dbReference type="AlphaFoldDB" id="A0A9N7VV35"/>
<reference evidence="1" key="1">
    <citation type="submission" date="2020-03" db="EMBL/GenBank/DDBJ databases">
        <authorList>
            <person name="Weist P."/>
        </authorList>
    </citation>
    <scope>NUCLEOTIDE SEQUENCE</scope>
</reference>
<comment type="caution">
    <text evidence="1">The sequence shown here is derived from an EMBL/GenBank/DDBJ whole genome shotgun (WGS) entry which is preliminary data.</text>
</comment>
<sequence>MAPQEENRKLAYLYTITANSFHDAQLLPACVFTCLANTVTCLVEATVAARGSVPSALSPSRVNSPASVPPGLKPRLERCLHFTYGNPHNITNFSLKRLKVLNLQPTQAGTPRAGVHKNLHAGASATVRTLMKTD</sequence>
<protein>
    <submittedName>
        <fullName evidence="1">Uncharacterized protein</fullName>
    </submittedName>
</protein>
<proteinExistence type="predicted"/>
<dbReference type="Proteomes" id="UP001153269">
    <property type="component" value="Unassembled WGS sequence"/>
</dbReference>